<sequence>MSNNRSYKDTFKNTLAFGGVQILTILISLIRGKAIAMLLGPIGMGINNLFVSSLNIITTFTELGLELSAVREISGNKDDKEKVSKKIRITERLFIFCGVLGAVITALLSPLLSQWTFGNHNYTYSFVLLSFFVFFTAINKSYQTVLRGLQKINMIIKSGIVGSLASLVFSIPFFYFFKENGIVPSLIVTIVATLISSWFFRRKIVISKVQVSIKDIFKDGKEMVQLGIMLIIANFLGILTKYLINIYIGKTGNLADIGFYGAAISIGSQYVGFILASLSADYFPRLSSVNTDAIQMNKVVNEQSEVVLLLATPLLILMMITAPLMIRILLSKEFLVIESFIRFIAIGSFFQVSSFCMGYISFAKNDRKVYLFLEGGLSNILQLIFSILGYYFFGLKGLATAFLLVYFFYFIIITLFTRFKYKYKLDNTTIKILALSCTFVLIVFMIYYFLDNVTANILSCLIFAVTVLVNYYFLNKRLDLKSAILNKIRKKK</sequence>
<feature type="transmembrane region" description="Helical" evidence="6">
    <location>
        <begin position="93"/>
        <end position="112"/>
    </location>
</feature>
<feature type="transmembrane region" description="Helical" evidence="6">
    <location>
        <begin position="124"/>
        <end position="142"/>
    </location>
</feature>
<name>A0ABU0TG68_9FLAO</name>
<evidence type="ECO:0000256" key="6">
    <source>
        <dbReference type="SAM" id="Phobius"/>
    </source>
</evidence>
<feature type="transmembrane region" description="Helical" evidence="6">
    <location>
        <begin position="182"/>
        <end position="200"/>
    </location>
</feature>
<feature type="transmembrane region" description="Helical" evidence="6">
    <location>
        <begin position="340"/>
        <end position="362"/>
    </location>
</feature>
<feature type="transmembrane region" description="Helical" evidence="6">
    <location>
        <begin position="223"/>
        <end position="245"/>
    </location>
</feature>
<feature type="transmembrane region" description="Helical" evidence="6">
    <location>
        <begin position="306"/>
        <end position="328"/>
    </location>
</feature>
<feature type="transmembrane region" description="Helical" evidence="6">
    <location>
        <begin position="257"/>
        <end position="278"/>
    </location>
</feature>
<dbReference type="InterPro" id="IPR050833">
    <property type="entry name" value="Poly_Biosynth_Transport"/>
</dbReference>
<dbReference type="EMBL" id="JAUTAL010000001">
    <property type="protein sequence ID" value="MDQ1095118.1"/>
    <property type="molecule type" value="Genomic_DNA"/>
</dbReference>
<dbReference type="RefSeq" id="WP_307445614.1">
    <property type="nucleotide sequence ID" value="NZ_JAUTAL010000001.1"/>
</dbReference>
<evidence type="ECO:0000256" key="3">
    <source>
        <dbReference type="ARBA" id="ARBA00022692"/>
    </source>
</evidence>
<gene>
    <name evidence="7" type="ORF">QE404_000265</name>
</gene>
<feature type="transmembrane region" description="Helical" evidence="6">
    <location>
        <begin position="398"/>
        <end position="417"/>
    </location>
</feature>
<evidence type="ECO:0000256" key="4">
    <source>
        <dbReference type="ARBA" id="ARBA00022989"/>
    </source>
</evidence>
<feature type="transmembrane region" description="Helical" evidence="6">
    <location>
        <begin position="456"/>
        <end position="474"/>
    </location>
</feature>
<feature type="transmembrane region" description="Helical" evidence="6">
    <location>
        <begin position="429"/>
        <end position="450"/>
    </location>
</feature>
<evidence type="ECO:0000256" key="2">
    <source>
        <dbReference type="ARBA" id="ARBA00022475"/>
    </source>
</evidence>
<comment type="caution">
    <text evidence="7">The sequence shown here is derived from an EMBL/GenBank/DDBJ whole genome shotgun (WGS) entry which is preliminary data.</text>
</comment>
<dbReference type="Pfam" id="PF13440">
    <property type="entry name" value="Polysacc_synt_3"/>
    <property type="match status" value="1"/>
</dbReference>
<evidence type="ECO:0000313" key="7">
    <source>
        <dbReference type="EMBL" id="MDQ1095118.1"/>
    </source>
</evidence>
<evidence type="ECO:0000256" key="5">
    <source>
        <dbReference type="ARBA" id="ARBA00023136"/>
    </source>
</evidence>
<organism evidence="7 8">
    <name type="scientific">Chryseobacterium camelliae</name>
    <dbReference type="NCBI Taxonomy" id="1265445"/>
    <lineage>
        <taxon>Bacteria</taxon>
        <taxon>Pseudomonadati</taxon>
        <taxon>Bacteroidota</taxon>
        <taxon>Flavobacteriia</taxon>
        <taxon>Flavobacteriales</taxon>
        <taxon>Weeksellaceae</taxon>
        <taxon>Chryseobacterium group</taxon>
        <taxon>Chryseobacterium</taxon>
    </lineage>
</organism>
<evidence type="ECO:0000313" key="8">
    <source>
        <dbReference type="Proteomes" id="UP001225072"/>
    </source>
</evidence>
<keyword evidence="8" id="KW-1185">Reference proteome</keyword>
<dbReference type="PANTHER" id="PTHR30250:SF11">
    <property type="entry name" value="O-ANTIGEN TRANSPORTER-RELATED"/>
    <property type="match status" value="1"/>
</dbReference>
<evidence type="ECO:0000256" key="1">
    <source>
        <dbReference type="ARBA" id="ARBA00004651"/>
    </source>
</evidence>
<proteinExistence type="predicted"/>
<feature type="transmembrane region" description="Helical" evidence="6">
    <location>
        <begin position="154"/>
        <end position="176"/>
    </location>
</feature>
<dbReference type="Proteomes" id="UP001225072">
    <property type="component" value="Unassembled WGS sequence"/>
</dbReference>
<reference evidence="7 8" key="1">
    <citation type="submission" date="2023-07" db="EMBL/GenBank/DDBJ databases">
        <title>Functional and genomic diversity of the sorghum phyllosphere microbiome.</title>
        <authorList>
            <person name="Shade A."/>
        </authorList>
    </citation>
    <scope>NUCLEOTIDE SEQUENCE [LARGE SCALE GENOMIC DNA]</scope>
    <source>
        <strain evidence="7 8">SORGH_AS_1064</strain>
    </source>
</reference>
<protein>
    <submittedName>
        <fullName evidence="7">O-antigen/teichoic acid export membrane protein</fullName>
    </submittedName>
</protein>
<keyword evidence="5 6" id="KW-0472">Membrane</keyword>
<keyword evidence="4 6" id="KW-1133">Transmembrane helix</keyword>
<keyword evidence="3 6" id="KW-0812">Transmembrane</keyword>
<keyword evidence="2" id="KW-1003">Cell membrane</keyword>
<comment type="subcellular location">
    <subcellularLocation>
        <location evidence="1">Cell membrane</location>
        <topology evidence="1">Multi-pass membrane protein</topology>
    </subcellularLocation>
</comment>
<accession>A0ABU0TG68</accession>
<feature type="transmembrane region" description="Helical" evidence="6">
    <location>
        <begin position="369"/>
        <end position="392"/>
    </location>
</feature>
<dbReference type="PANTHER" id="PTHR30250">
    <property type="entry name" value="PST FAMILY PREDICTED COLANIC ACID TRANSPORTER"/>
    <property type="match status" value="1"/>
</dbReference>